<dbReference type="EMBL" id="BK014961">
    <property type="protein sequence ID" value="DAD84539.1"/>
    <property type="molecule type" value="Genomic_DNA"/>
</dbReference>
<reference evidence="1" key="1">
    <citation type="journal article" date="2021" name="Proc. Natl. Acad. Sci. U.S.A.">
        <title>A Catalog of Tens of Thousands of Viruses from Human Metagenomes Reveals Hidden Associations with Chronic Diseases.</title>
        <authorList>
            <person name="Tisza M.J."/>
            <person name="Buck C.B."/>
        </authorList>
    </citation>
    <scope>NUCLEOTIDE SEQUENCE</scope>
    <source>
        <strain evidence="1">CtA4S13</strain>
    </source>
</reference>
<organism evidence="1">
    <name type="scientific">Siphoviridae sp. ctA4S13</name>
    <dbReference type="NCBI Taxonomy" id="2826179"/>
    <lineage>
        <taxon>Viruses</taxon>
        <taxon>Duplodnaviria</taxon>
        <taxon>Heunggongvirae</taxon>
        <taxon>Uroviricota</taxon>
        <taxon>Caudoviricetes</taxon>
    </lineage>
</organism>
<protein>
    <submittedName>
        <fullName evidence="1">Uncharacterized protein</fullName>
    </submittedName>
</protein>
<sequence length="91" mass="10164">MNNNNSNSNNNERAFAVSKTTTEFTISNTTKEMLLLLRDFAKLQERAIALYEDKTEGENVIDATVAMMHSMQDAIAVNIGATLNETRYCSI</sequence>
<evidence type="ECO:0000313" key="1">
    <source>
        <dbReference type="EMBL" id="DAD84539.1"/>
    </source>
</evidence>
<accession>A0A8S5MRF0</accession>
<name>A0A8S5MRF0_9CAUD</name>
<proteinExistence type="predicted"/>